<dbReference type="RefSeq" id="WP_092599024.1">
    <property type="nucleotide sequence ID" value="NZ_FNFI01000010.1"/>
</dbReference>
<organism evidence="1 2">
    <name type="scientific">Jeotgalicoccus aerolatus</name>
    <dbReference type="NCBI Taxonomy" id="709510"/>
    <lineage>
        <taxon>Bacteria</taxon>
        <taxon>Bacillati</taxon>
        <taxon>Bacillota</taxon>
        <taxon>Bacilli</taxon>
        <taxon>Bacillales</taxon>
        <taxon>Staphylococcaceae</taxon>
        <taxon>Jeotgalicoccus</taxon>
    </lineage>
</organism>
<dbReference type="OrthoDB" id="2352283at2"/>
<proteinExistence type="predicted"/>
<dbReference type="EMBL" id="FNFI01000010">
    <property type="protein sequence ID" value="SDK55399.1"/>
    <property type="molecule type" value="Genomic_DNA"/>
</dbReference>
<protein>
    <recommendedName>
        <fullName evidence="3">Signal transduction protein TRAP</fullName>
    </recommendedName>
</protein>
<evidence type="ECO:0000313" key="2">
    <source>
        <dbReference type="Proteomes" id="UP000242700"/>
    </source>
</evidence>
<dbReference type="STRING" id="586411.SAMN05216187_11056"/>
<name>A0A1G9CUU6_9STAP</name>
<reference evidence="2" key="1">
    <citation type="submission" date="2016-10" db="EMBL/GenBank/DDBJ databases">
        <authorList>
            <person name="Varghese N."/>
            <person name="Submissions S."/>
        </authorList>
    </citation>
    <scope>NUCLEOTIDE SEQUENCE [LARGE SCALE GENOMIC DNA]</scope>
    <source>
        <strain evidence="2">CGMCC 1.8911</strain>
    </source>
</reference>
<dbReference type="Proteomes" id="UP000242700">
    <property type="component" value="Unassembled WGS sequence"/>
</dbReference>
<evidence type="ECO:0008006" key="3">
    <source>
        <dbReference type="Google" id="ProtNLM"/>
    </source>
</evidence>
<accession>A0A1G9CUU6</accession>
<evidence type="ECO:0000313" key="1">
    <source>
        <dbReference type="EMBL" id="SDK55399.1"/>
    </source>
</evidence>
<gene>
    <name evidence="1" type="ORF">SAMN05216187_11056</name>
</gene>
<sequence>MYLHITTGTLDFLSTLQEKNPQTTLSARGSEAVLYYEDDQEKSIFETNMTYEVINESGSLDEETPMSVFYIPAAGDGTYSLRGHLSDFADELKTLNGLVSFRVGISPRDENYLVLIKWADTSLYNDFKHTNTFEKYLTSEALKKFRNEESLFGDYLSSKMYYTVEDNEYTDEEKEELGD</sequence>
<dbReference type="AlphaFoldDB" id="A0A1G9CUU6"/>
<dbReference type="Gene3D" id="3.30.70.100">
    <property type="match status" value="1"/>
</dbReference>